<sequence>MKMTLLLFVVFSFLVSCTGKMKTGVDIGDLQYISIKEGDIEKITEEDVVNSIHFVRLETTEDCLIDKIEQIQRHKGCTYILDAKENLFVFDEYGKFVRKIGQKGPGPEEYIGAHMFYIHPKKQYISMISLATRKVVRYDLEGNYLDRLSLELRSRSLFSGNCYLMDKNTLLLECSNGQKFAPYQYLCVDEETLTEKVTLFPWPALGEKNESFPFPKNNNAGKEHYIISYCNDTIYKYENGTISPRFVLESGLKHPTSEIVKEYAPYKFIDEAQKKLNKNGYSMGVGRGFSTDNHLCLEYFGLGYCDYIFWNRHKNKGYLYRLLESNNPLLHIYNELRCTDEKYLIRCLSTEMFFVAEKEIRSTNHPEVPELYKNLKEEDNPVLVLYDYDKLLSRFK</sequence>
<comment type="caution">
    <text evidence="1">The sequence shown here is derived from an EMBL/GenBank/DDBJ whole genome shotgun (WGS) entry which is preliminary data.</text>
</comment>
<dbReference type="EMBL" id="WKLP01000032">
    <property type="protein sequence ID" value="MRY13631.1"/>
    <property type="molecule type" value="Genomic_DNA"/>
</dbReference>
<proteinExistence type="predicted"/>
<reference evidence="1" key="1">
    <citation type="journal article" date="2019" name="Nat. Med.">
        <title>A library of human gut bacterial isolates paired with longitudinal multiomics data enables mechanistic microbiome research.</title>
        <authorList>
            <person name="Poyet M."/>
            <person name="Groussin M."/>
            <person name="Gibbons S.M."/>
            <person name="Avila-Pacheco J."/>
            <person name="Jiang X."/>
            <person name="Kearney S.M."/>
            <person name="Perrotta A.R."/>
            <person name="Berdy B."/>
            <person name="Zhao S."/>
            <person name="Lieberman T.D."/>
            <person name="Swanson P.K."/>
            <person name="Smith M."/>
            <person name="Roesemann S."/>
            <person name="Alexander J.E."/>
            <person name="Rich S.A."/>
            <person name="Livny J."/>
            <person name="Vlamakis H."/>
            <person name="Clish C."/>
            <person name="Bullock K."/>
            <person name="Deik A."/>
            <person name="Scott J."/>
            <person name="Pierce K.A."/>
            <person name="Xavier R.J."/>
            <person name="Alm E.J."/>
        </authorList>
    </citation>
    <scope>NUCLEOTIDE SEQUENCE</scope>
    <source>
        <strain evidence="1">BIOML-A4</strain>
    </source>
</reference>
<gene>
    <name evidence="1" type="ORF">GKE01_19485</name>
</gene>
<protein>
    <submittedName>
        <fullName evidence="1">6-bladed beta-propeller</fullName>
    </submittedName>
</protein>
<accession>A0A6G1ZIX6</accession>
<dbReference type="Pfam" id="PF17170">
    <property type="entry name" value="DUF5128"/>
    <property type="match status" value="1"/>
</dbReference>
<evidence type="ECO:0000313" key="1">
    <source>
        <dbReference type="EMBL" id="MRY13631.1"/>
    </source>
</evidence>
<dbReference type="PROSITE" id="PS51257">
    <property type="entry name" value="PROKAR_LIPOPROTEIN"/>
    <property type="match status" value="1"/>
</dbReference>
<dbReference type="AlphaFoldDB" id="A0A6G1ZIX6"/>
<organism evidence="1">
    <name type="scientific">Parabacteroides goldsteinii</name>
    <dbReference type="NCBI Taxonomy" id="328812"/>
    <lineage>
        <taxon>Bacteria</taxon>
        <taxon>Pseudomonadati</taxon>
        <taxon>Bacteroidota</taxon>
        <taxon>Bacteroidia</taxon>
        <taxon>Bacteroidales</taxon>
        <taxon>Tannerellaceae</taxon>
        <taxon>Parabacteroides</taxon>
    </lineage>
</organism>
<dbReference type="RefSeq" id="WP_010800679.1">
    <property type="nucleotide sequence ID" value="NZ_CAJSYT010000008.1"/>
</dbReference>
<name>A0A6G1ZIX6_9BACT</name>